<protein>
    <submittedName>
        <fullName evidence="2">Uncharacterized protein</fullName>
    </submittedName>
</protein>
<organism evidence="2 3">
    <name type="scientific">Trametes coccinea (strain BRFM310)</name>
    <name type="common">Pycnoporus coccineus</name>
    <dbReference type="NCBI Taxonomy" id="1353009"/>
    <lineage>
        <taxon>Eukaryota</taxon>
        <taxon>Fungi</taxon>
        <taxon>Dikarya</taxon>
        <taxon>Basidiomycota</taxon>
        <taxon>Agaricomycotina</taxon>
        <taxon>Agaricomycetes</taxon>
        <taxon>Polyporales</taxon>
        <taxon>Polyporaceae</taxon>
        <taxon>Trametes</taxon>
    </lineage>
</organism>
<evidence type="ECO:0000313" key="3">
    <source>
        <dbReference type="Proteomes" id="UP000193067"/>
    </source>
</evidence>
<proteinExistence type="predicted"/>
<feature type="compositionally biased region" description="Polar residues" evidence="1">
    <location>
        <begin position="10"/>
        <end position="23"/>
    </location>
</feature>
<sequence>MLVASRLRAATSNPSRFKTSLGSRPTRVKTRSPQALLVASSPRIPWPPQALASPTPIKTFVPGPPLVTPSAAASSPSLNTTRPHTSSTRHALVASRLRAALDYPQAPLASRLRSPQDPSSRPLASRPAPPQALVPRPPRIKPRSARPPPLQSFALAFTWVQDFARSSLNTIAPAVKILLLDHS</sequence>
<accession>A0A1Y2J6P3</accession>
<keyword evidence="3" id="KW-1185">Reference proteome</keyword>
<name>A0A1Y2J6P3_TRAC3</name>
<reference evidence="2 3" key="1">
    <citation type="journal article" date="2015" name="Biotechnol. Biofuels">
        <title>Enhanced degradation of softwood versus hardwood by the white-rot fungus Pycnoporus coccineus.</title>
        <authorList>
            <person name="Couturier M."/>
            <person name="Navarro D."/>
            <person name="Chevret D."/>
            <person name="Henrissat B."/>
            <person name="Piumi F."/>
            <person name="Ruiz-Duenas F.J."/>
            <person name="Martinez A.T."/>
            <person name="Grigoriev I.V."/>
            <person name="Riley R."/>
            <person name="Lipzen A."/>
            <person name="Berrin J.G."/>
            <person name="Master E.R."/>
            <person name="Rosso M.N."/>
        </authorList>
    </citation>
    <scope>NUCLEOTIDE SEQUENCE [LARGE SCALE GENOMIC DNA]</scope>
    <source>
        <strain evidence="2 3">BRFM310</strain>
    </source>
</reference>
<dbReference type="AlphaFoldDB" id="A0A1Y2J6P3"/>
<feature type="region of interest" description="Disordered" evidence="1">
    <location>
        <begin position="68"/>
        <end position="91"/>
    </location>
</feature>
<feature type="region of interest" description="Disordered" evidence="1">
    <location>
        <begin position="1"/>
        <end position="32"/>
    </location>
</feature>
<feature type="region of interest" description="Disordered" evidence="1">
    <location>
        <begin position="106"/>
        <end position="147"/>
    </location>
</feature>
<evidence type="ECO:0000256" key="1">
    <source>
        <dbReference type="SAM" id="MobiDB-lite"/>
    </source>
</evidence>
<dbReference type="EMBL" id="KZ084086">
    <property type="protein sequence ID" value="OSD08563.1"/>
    <property type="molecule type" value="Genomic_DNA"/>
</dbReference>
<dbReference type="Proteomes" id="UP000193067">
    <property type="component" value="Unassembled WGS sequence"/>
</dbReference>
<feature type="compositionally biased region" description="Pro residues" evidence="1">
    <location>
        <begin position="127"/>
        <end position="137"/>
    </location>
</feature>
<feature type="compositionally biased region" description="Polar residues" evidence="1">
    <location>
        <begin position="71"/>
        <end position="89"/>
    </location>
</feature>
<gene>
    <name evidence="2" type="ORF">PYCCODRAFT_1462777</name>
</gene>
<evidence type="ECO:0000313" key="2">
    <source>
        <dbReference type="EMBL" id="OSD08563.1"/>
    </source>
</evidence>